<dbReference type="InterPro" id="IPR003018">
    <property type="entry name" value="GAF"/>
</dbReference>
<dbReference type="GO" id="GO:0033745">
    <property type="term" value="F:L-methionine-(R)-S-oxide reductase activity"/>
    <property type="evidence" value="ECO:0007669"/>
    <property type="project" value="EnsemblFungi"/>
</dbReference>
<protein>
    <recommendedName>
        <fullName evidence="2">GAF domain-containing protein</fullName>
    </recommendedName>
</protein>
<dbReference type="InterPro" id="IPR000614">
    <property type="entry name" value="FRMsr_CS"/>
</dbReference>
<evidence type="ECO:0000256" key="1">
    <source>
        <dbReference type="ARBA" id="ARBA00038454"/>
    </source>
</evidence>
<dbReference type="OrthoDB" id="15735at2759"/>
<dbReference type="EMBL" id="CP014503">
    <property type="protein sequence ID" value="ANB14376.1"/>
    <property type="molecule type" value="Genomic_DNA"/>
</dbReference>
<evidence type="ECO:0000313" key="3">
    <source>
        <dbReference type="EMBL" id="ANB14376.1"/>
    </source>
</evidence>
<dbReference type="PROSITE" id="PS01320">
    <property type="entry name" value="UPF0067"/>
    <property type="match status" value="1"/>
</dbReference>
<keyword evidence="4" id="KW-1185">Reference proteome</keyword>
<dbReference type="GO" id="GO:0005829">
    <property type="term" value="C:cytosol"/>
    <property type="evidence" value="ECO:0007669"/>
    <property type="project" value="TreeGrafter"/>
</dbReference>
<accession>A0A167ER71</accession>
<evidence type="ECO:0000313" key="4">
    <source>
        <dbReference type="Proteomes" id="UP000189580"/>
    </source>
</evidence>
<feature type="domain" description="GAF" evidence="2">
    <location>
        <begin position="17"/>
        <end position="121"/>
    </location>
</feature>
<comment type="similarity">
    <text evidence="1">Belongs to the free Met sulfoxide reductase family.</text>
</comment>
<dbReference type="AlphaFoldDB" id="A0A167ER71"/>
<dbReference type="GeneID" id="30033823"/>
<dbReference type="PANTHER" id="PTHR21021">
    <property type="entry name" value="GAF/PUTATIVE CYTOSKELETAL PROTEIN"/>
    <property type="match status" value="1"/>
</dbReference>
<dbReference type="InterPro" id="IPR051330">
    <property type="entry name" value="Phosphatase_reg/MetRdx"/>
</dbReference>
<dbReference type="InterPro" id="IPR029016">
    <property type="entry name" value="GAF-like_dom_sf"/>
</dbReference>
<dbReference type="Gene3D" id="3.30.450.40">
    <property type="match status" value="1"/>
</dbReference>
<dbReference type="RefSeq" id="XP_018736853.1">
    <property type="nucleotide sequence ID" value="XM_018878883.1"/>
</dbReference>
<sequence length="129" mass="14229">MYKSLESSPLSKVNWAGFYVVDPKDSSQLILGPFHGQVACQIIKIGKGVCGTAASSRETQLVKDVEKFPGHIACDGDTKSEIVVPIVDKSSGKVFGVIDIDCQELEGFDEEDQKYLEILAEKLIKYCKW</sequence>
<organism evidence="3 4">
    <name type="scientific">Sugiyamaella lignohabitans</name>
    <dbReference type="NCBI Taxonomy" id="796027"/>
    <lineage>
        <taxon>Eukaryota</taxon>
        <taxon>Fungi</taxon>
        <taxon>Dikarya</taxon>
        <taxon>Ascomycota</taxon>
        <taxon>Saccharomycotina</taxon>
        <taxon>Dipodascomycetes</taxon>
        <taxon>Dipodascales</taxon>
        <taxon>Trichomonascaceae</taxon>
        <taxon>Sugiyamaella</taxon>
    </lineage>
</organism>
<evidence type="ECO:0000259" key="2">
    <source>
        <dbReference type="Pfam" id="PF13185"/>
    </source>
</evidence>
<name>A0A167ER71_9ASCO</name>
<reference evidence="3 4" key="1">
    <citation type="submission" date="2016-02" db="EMBL/GenBank/DDBJ databases">
        <title>Complete genome sequence and transcriptome regulation of the pentose utilising yeast Sugiyamaella lignohabitans.</title>
        <authorList>
            <person name="Bellasio M."/>
            <person name="Peymann A."/>
            <person name="Valli M."/>
            <person name="Sipitzky M."/>
            <person name="Graf A."/>
            <person name="Sauer M."/>
            <person name="Marx H."/>
            <person name="Mattanovich D."/>
        </authorList>
    </citation>
    <scope>NUCLEOTIDE SEQUENCE [LARGE SCALE GENOMIC DNA]</scope>
    <source>
        <strain evidence="3 4">CBS 10342</strain>
    </source>
</reference>
<dbReference type="Proteomes" id="UP000189580">
    <property type="component" value="Chromosome b"/>
</dbReference>
<gene>
    <name evidence="3" type="ORF">AWJ20_1964</name>
</gene>
<proteinExistence type="inferred from homology"/>
<dbReference type="Pfam" id="PF13185">
    <property type="entry name" value="GAF_2"/>
    <property type="match status" value="1"/>
</dbReference>
<dbReference type="PANTHER" id="PTHR21021:SF15">
    <property type="entry name" value="FREE METHIONINE-R-SULFOXIDE REDUCTASE"/>
    <property type="match status" value="1"/>
</dbReference>
<dbReference type="SUPFAM" id="SSF55781">
    <property type="entry name" value="GAF domain-like"/>
    <property type="match status" value="1"/>
</dbReference>
<dbReference type="FunFam" id="3.30.450.40:FF:000008">
    <property type="entry name" value="GAF domain-containing proteins"/>
    <property type="match status" value="1"/>
</dbReference>
<dbReference type="KEGG" id="slb:AWJ20_1964"/>
<dbReference type="GO" id="GO:0034599">
    <property type="term" value="P:cellular response to oxidative stress"/>
    <property type="evidence" value="ECO:0007669"/>
    <property type="project" value="EnsemblFungi"/>
</dbReference>